<feature type="compositionally biased region" description="Polar residues" evidence="1">
    <location>
        <begin position="730"/>
        <end position="749"/>
    </location>
</feature>
<name>Q24E37_TETTS</name>
<feature type="compositionally biased region" description="Polar residues" evidence="1">
    <location>
        <begin position="1"/>
        <end position="19"/>
    </location>
</feature>
<feature type="region of interest" description="Disordered" evidence="1">
    <location>
        <begin position="603"/>
        <end position="638"/>
    </location>
</feature>
<dbReference type="KEGG" id="tet:TTHERM_00853030"/>
<reference evidence="3" key="1">
    <citation type="journal article" date="2006" name="PLoS Biol.">
        <title>Macronuclear genome sequence of the ciliate Tetrahymena thermophila, a model eukaryote.</title>
        <authorList>
            <person name="Eisen J.A."/>
            <person name="Coyne R.S."/>
            <person name="Wu M."/>
            <person name="Wu D."/>
            <person name="Thiagarajan M."/>
            <person name="Wortman J.R."/>
            <person name="Badger J.H."/>
            <person name="Ren Q."/>
            <person name="Amedeo P."/>
            <person name="Jones K.M."/>
            <person name="Tallon L.J."/>
            <person name="Delcher A.L."/>
            <person name="Salzberg S.L."/>
            <person name="Silva J.C."/>
            <person name="Haas B.J."/>
            <person name="Majoros W.H."/>
            <person name="Farzad M."/>
            <person name="Carlton J.M."/>
            <person name="Smith R.K. Jr."/>
            <person name="Garg J."/>
            <person name="Pearlman R.E."/>
            <person name="Karrer K.M."/>
            <person name="Sun L."/>
            <person name="Manning G."/>
            <person name="Elde N.C."/>
            <person name="Turkewitz A.P."/>
            <person name="Asai D.J."/>
            <person name="Wilkes D.E."/>
            <person name="Wang Y."/>
            <person name="Cai H."/>
            <person name="Collins K."/>
            <person name="Stewart B.A."/>
            <person name="Lee S.R."/>
            <person name="Wilamowska K."/>
            <person name="Weinberg Z."/>
            <person name="Ruzzo W.L."/>
            <person name="Wloga D."/>
            <person name="Gaertig J."/>
            <person name="Frankel J."/>
            <person name="Tsao C.-C."/>
            <person name="Gorovsky M.A."/>
            <person name="Keeling P.J."/>
            <person name="Waller R.F."/>
            <person name="Patron N.J."/>
            <person name="Cherry J.M."/>
            <person name="Stover N.A."/>
            <person name="Krieger C.J."/>
            <person name="del Toro C."/>
            <person name="Ryder H.F."/>
            <person name="Williamson S.C."/>
            <person name="Barbeau R.A."/>
            <person name="Hamilton E.P."/>
            <person name="Orias E."/>
        </authorList>
    </citation>
    <scope>NUCLEOTIDE SEQUENCE [LARGE SCALE GENOMIC DNA]</scope>
    <source>
        <strain evidence="3">SB210</strain>
    </source>
</reference>
<keyword evidence="3" id="KW-1185">Reference proteome</keyword>
<dbReference type="AlphaFoldDB" id="Q24E37"/>
<gene>
    <name evidence="2" type="ORF">TTHERM_00853030</name>
</gene>
<feature type="region of interest" description="Disordered" evidence="1">
    <location>
        <begin position="663"/>
        <end position="761"/>
    </location>
</feature>
<dbReference type="InParanoid" id="Q24E37"/>
<feature type="region of interest" description="Disordered" evidence="1">
    <location>
        <begin position="1"/>
        <end position="67"/>
    </location>
</feature>
<evidence type="ECO:0000313" key="3">
    <source>
        <dbReference type="Proteomes" id="UP000009168"/>
    </source>
</evidence>
<dbReference type="Proteomes" id="UP000009168">
    <property type="component" value="Unassembled WGS sequence"/>
</dbReference>
<feature type="compositionally biased region" description="Basic and acidic residues" evidence="1">
    <location>
        <begin position="484"/>
        <end position="501"/>
    </location>
</feature>
<organism evidence="2 3">
    <name type="scientific">Tetrahymena thermophila (strain SB210)</name>
    <dbReference type="NCBI Taxonomy" id="312017"/>
    <lineage>
        <taxon>Eukaryota</taxon>
        <taxon>Sar</taxon>
        <taxon>Alveolata</taxon>
        <taxon>Ciliophora</taxon>
        <taxon>Intramacronucleata</taxon>
        <taxon>Oligohymenophorea</taxon>
        <taxon>Hymenostomatida</taxon>
        <taxon>Tetrahymenina</taxon>
        <taxon>Tetrahymenidae</taxon>
        <taxon>Tetrahymena</taxon>
    </lineage>
</organism>
<dbReference type="EMBL" id="GG662311">
    <property type="protein sequence ID" value="EAS06064.1"/>
    <property type="molecule type" value="Genomic_DNA"/>
</dbReference>
<protein>
    <submittedName>
        <fullName evidence="2">Uncharacterized protein</fullName>
    </submittedName>
</protein>
<dbReference type="RefSeq" id="XP_001026309.1">
    <property type="nucleotide sequence ID" value="XM_001026309.3"/>
</dbReference>
<feature type="compositionally biased region" description="Polar residues" evidence="1">
    <location>
        <begin position="693"/>
        <end position="709"/>
    </location>
</feature>
<accession>Q24E37</accession>
<feature type="region of interest" description="Disordered" evidence="1">
    <location>
        <begin position="480"/>
        <end position="501"/>
    </location>
</feature>
<dbReference type="GeneID" id="7824451"/>
<proteinExistence type="predicted"/>
<dbReference type="HOGENOM" id="CLU_353210_0_0_1"/>
<evidence type="ECO:0000313" key="2">
    <source>
        <dbReference type="EMBL" id="EAS06064.1"/>
    </source>
</evidence>
<sequence length="856" mass="98244">MNNQSVQRQLEFDNNQNKPQAAPVSPISKTSEFQFSKKHDTLASQISAPPPPPASFSSRHKPSIDKRVARPSRWNRFLSYFICCNNNESDVEAENASSTAKLSNCKSFKSNQAEWIAADHLSGSNSEAKLSSGSQIGLQFRNTSNSNPQLYNILSFCQSGYSQLCFGHYSFLQIPVRFEQYQYTTRKQFSDIFSRIFSGEHALVVQAYLDWDFVGSISKGYEFVLCAFSSYLTSLPPPNAIAANYAVNGVIQYNQNMQGSSGQATTKLNNSSSSSGQGLYQYTKIPDDLYQKHDLHNTEFLYCQDLNYTMNLELFDKILVIPASLKQQGNSFDGNFNMRQEFRHSFQEALMNHIEILNKTLFVVPKYCKIRELMLIIYDCFYKSNLTIYELNFGIQFHSFSDEFFEVECIVIQFSENQHLETVAALSQRVFSNINPTIPTLCLSPKKKLDESNKQLEKSKQKRLEESQKSNKIEVRQQQLVDTNSEKQSNKDSVKSDTAKRSQDEFIAEEDSHAGKVINANQKPISEFFEDEYVSQIGQACFKNLYNFLKELNTQFIIQDNIFYYRTHVIDVMLKNNIIQQQFIQTLVNHFLKQDLIKHANAVISPKNGSQKGEKSQGQKKNKKNENNKKGNQQSNNLDFKEFFRKNSQYFKLNLDDTIEKNDSNLGQMYSPSDYEDQSQTTTDQDNLHFGEKNSQTSQPMLTQQNHNTPPVVKQQQQQLSSQPIEEIPSDTSNSNRESHQNINNQSADQPRIATRIRPKQTSLNYYTSGTRNKHIGFKSNKQAQGSFDEDILNRTTASKIFGDKKILKDLELLQEVDTKSNSKQINIKFIQEVIPEEIYSNTSSKMLRNRNFSQK</sequence>
<evidence type="ECO:0000256" key="1">
    <source>
        <dbReference type="SAM" id="MobiDB-lite"/>
    </source>
</evidence>